<organism evidence="1 2">
    <name type="scientific">Pyropia yezoensis</name>
    <name type="common">Susabi-nori</name>
    <name type="synonym">Porphyra yezoensis</name>
    <dbReference type="NCBI Taxonomy" id="2788"/>
    <lineage>
        <taxon>Eukaryota</taxon>
        <taxon>Rhodophyta</taxon>
        <taxon>Bangiophyceae</taxon>
        <taxon>Bangiales</taxon>
        <taxon>Bangiaceae</taxon>
        <taxon>Pyropia</taxon>
    </lineage>
</organism>
<gene>
    <name evidence="1" type="ORF">I4F81_000052</name>
</gene>
<dbReference type="Proteomes" id="UP000798662">
    <property type="component" value="Chromosome 1"/>
</dbReference>
<protein>
    <submittedName>
        <fullName evidence="1">Uncharacterized protein</fullName>
    </submittedName>
</protein>
<dbReference type="EMBL" id="CM020618">
    <property type="protein sequence ID" value="KAK1857434.1"/>
    <property type="molecule type" value="Genomic_DNA"/>
</dbReference>
<comment type="caution">
    <text evidence="1">The sequence shown here is derived from an EMBL/GenBank/DDBJ whole genome shotgun (WGS) entry which is preliminary data.</text>
</comment>
<name>A0ACC3BHT5_PYRYE</name>
<reference evidence="1" key="1">
    <citation type="submission" date="2019-11" db="EMBL/GenBank/DDBJ databases">
        <title>Nori genome reveals adaptations in red seaweeds to the harsh intertidal environment.</title>
        <authorList>
            <person name="Wang D."/>
            <person name="Mao Y."/>
        </authorList>
    </citation>
    <scope>NUCLEOTIDE SEQUENCE</scope>
    <source>
        <tissue evidence="1">Gametophyte</tissue>
    </source>
</reference>
<proteinExistence type="predicted"/>
<evidence type="ECO:0000313" key="2">
    <source>
        <dbReference type="Proteomes" id="UP000798662"/>
    </source>
</evidence>
<accession>A0ACC3BHT5</accession>
<evidence type="ECO:0000313" key="1">
    <source>
        <dbReference type="EMBL" id="KAK1857434.1"/>
    </source>
</evidence>
<sequence>MPRPPAAALPRHQGREAGGWKGAGRGVDCSRAFCTNGWPAPWPSTLCAMAGQVARHRAAVDAARPMEARHPGIRPTRPPPAAASVVQEPRTFQACPRCHRRCSHRCQRHPTRRKRIPGHVEAFLPHILSTFPSEDCNDNAPEPLLSPVPR</sequence>
<keyword evidence="2" id="KW-1185">Reference proteome</keyword>